<sequence>DPDATWFFKLCNMNPEYPPHYVVEKARRWCCWITDCILTSQFATRMHKEVDGNASGK</sequence>
<organism evidence="1 2">
    <name type="scientific">Plutella xylostella</name>
    <name type="common">Diamondback moth</name>
    <name type="synonym">Plutella maculipennis</name>
    <dbReference type="NCBI Taxonomy" id="51655"/>
    <lineage>
        <taxon>Eukaryota</taxon>
        <taxon>Metazoa</taxon>
        <taxon>Ecdysozoa</taxon>
        <taxon>Arthropoda</taxon>
        <taxon>Hexapoda</taxon>
        <taxon>Insecta</taxon>
        <taxon>Pterygota</taxon>
        <taxon>Neoptera</taxon>
        <taxon>Endopterygota</taxon>
        <taxon>Lepidoptera</taxon>
        <taxon>Glossata</taxon>
        <taxon>Ditrysia</taxon>
        <taxon>Yponomeutoidea</taxon>
        <taxon>Plutellidae</taxon>
        <taxon>Plutella</taxon>
    </lineage>
</organism>
<accession>A0ABQ7QBB3</accession>
<feature type="non-terminal residue" evidence="1">
    <location>
        <position position="57"/>
    </location>
</feature>
<gene>
    <name evidence="1" type="ORF">JYU34_012438</name>
</gene>
<dbReference type="EMBL" id="JAHIBW010000017">
    <property type="protein sequence ID" value="KAG7302522.1"/>
    <property type="molecule type" value="Genomic_DNA"/>
</dbReference>
<proteinExistence type="predicted"/>
<feature type="non-terminal residue" evidence="1">
    <location>
        <position position="1"/>
    </location>
</feature>
<dbReference type="Proteomes" id="UP000823941">
    <property type="component" value="Chromosome 17"/>
</dbReference>
<protein>
    <submittedName>
        <fullName evidence="1">Uncharacterized protein</fullName>
    </submittedName>
</protein>
<comment type="caution">
    <text evidence="1">The sequence shown here is derived from an EMBL/GenBank/DDBJ whole genome shotgun (WGS) entry which is preliminary data.</text>
</comment>
<keyword evidence="2" id="KW-1185">Reference proteome</keyword>
<reference evidence="1 2" key="1">
    <citation type="submission" date="2021-06" db="EMBL/GenBank/DDBJ databases">
        <title>A haploid diamondback moth (Plutella xylostella L.) genome assembly resolves 31 chromosomes and identifies a diamide resistance mutation.</title>
        <authorList>
            <person name="Ward C.M."/>
            <person name="Perry K.D."/>
            <person name="Baker G."/>
            <person name="Powis K."/>
            <person name="Heckel D.G."/>
            <person name="Baxter S.W."/>
        </authorList>
    </citation>
    <scope>NUCLEOTIDE SEQUENCE [LARGE SCALE GENOMIC DNA]</scope>
    <source>
        <strain evidence="1 2">LV</strain>
        <tissue evidence="1">Single pupa</tissue>
    </source>
</reference>
<evidence type="ECO:0000313" key="2">
    <source>
        <dbReference type="Proteomes" id="UP000823941"/>
    </source>
</evidence>
<name>A0ABQ7QBB3_PLUXY</name>
<evidence type="ECO:0000313" key="1">
    <source>
        <dbReference type="EMBL" id="KAG7302522.1"/>
    </source>
</evidence>